<comment type="caution">
    <text evidence="1">The sequence shown here is derived from an EMBL/GenBank/DDBJ whole genome shotgun (WGS) entry which is preliminary data.</text>
</comment>
<gene>
    <name evidence="1" type="ORF">CIPAW_01G236300</name>
</gene>
<accession>A0A8T1RSX0</accession>
<organism evidence="1 2">
    <name type="scientific">Carya illinoinensis</name>
    <name type="common">Pecan</name>
    <dbReference type="NCBI Taxonomy" id="32201"/>
    <lineage>
        <taxon>Eukaryota</taxon>
        <taxon>Viridiplantae</taxon>
        <taxon>Streptophyta</taxon>
        <taxon>Embryophyta</taxon>
        <taxon>Tracheophyta</taxon>
        <taxon>Spermatophyta</taxon>
        <taxon>Magnoliopsida</taxon>
        <taxon>eudicotyledons</taxon>
        <taxon>Gunneridae</taxon>
        <taxon>Pentapetalae</taxon>
        <taxon>rosids</taxon>
        <taxon>fabids</taxon>
        <taxon>Fagales</taxon>
        <taxon>Juglandaceae</taxon>
        <taxon>Carya</taxon>
    </lineage>
</organism>
<name>A0A8T1RSX0_CARIL</name>
<keyword evidence="2" id="KW-1185">Reference proteome</keyword>
<reference evidence="1" key="1">
    <citation type="submission" date="2020-12" db="EMBL/GenBank/DDBJ databases">
        <title>WGS assembly of Carya illinoinensis cv. Pawnee.</title>
        <authorList>
            <person name="Platts A."/>
            <person name="Shu S."/>
            <person name="Wright S."/>
            <person name="Barry K."/>
            <person name="Edger P."/>
            <person name="Pires J.C."/>
            <person name="Schmutz J."/>
        </authorList>
    </citation>
    <scope>NUCLEOTIDE SEQUENCE</scope>
    <source>
        <tissue evidence="1">Leaf</tissue>
    </source>
</reference>
<dbReference type="EMBL" id="CM031809">
    <property type="protein sequence ID" value="KAG6669323.1"/>
    <property type="molecule type" value="Genomic_DNA"/>
</dbReference>
<sequence length="102" mass="11664">MVDRHPRSHATYLLNKIKSLELAVASLKSVPLSFLSQGLPLPRRFPQYHSPHEAEELCFQAQKAVQELLAHFQTHRAQPHPTGLQGVQTQVQFHRCVDLFQC</sequence>
<evidence type="ECO:0000313" key="1">
    <source>
        <dbReference type="EMBL" id="KAG6669323.1"/>
    </source>
</evidence>
<evidence type="ECO:0000313" key="2">
    <source>
        <dbReference type="Proteomes" id="UP000811609"/>
    </source>
</evidence>
<dbReference type="AlphaFoldDB" id="A0A8T1RSX0"/>
<proteinExistence type="predicted"/>
<protein>
    <submittedName>
        <fullName evidence="1">Uncharacterized protein</fullName>
    </submittedName>
</protein>
<dbReference type="Proteomes" id="UP000811609">
    <property type="component" value="Chromosome 1"/>
</dbReference>